<dbReference type="SUPFAM" id="SSF89009">
    <property type="entry name" value="GAT-like domain"/>
    <property type="match status" value="1"/>
</dbReference>
<dbReference type="Proteomes" id="UP000654370">
    <property type="component" value="Unassembled WGS sequence"/>
</dbReference>
<gene>
    <name evidence="1" type="ORF">INT43_005290</name>
</gene>
<dbReference type="EMBL" id="JAEPQZ010000014">
    <property type="protein sequence ID" value="KAG2173870.1"/>
    <property type="molecule type" value="Genomic_DNA"/>
</dbReference>
<reference evidence="1" key="1">
    <citation type="submission" date="2020-12" db="EMBL/GenBank/DDBJ databases">
        <title>Metabolic potential, ecology and presence of endohyphal bacteria is reflected in genomic diversity of Mucoromycotina.</title>
        <authorList>
            <person name="Muszewska A."/>
            <person name="Okrasinska A."/>
            <person name="Steczkiewicz K."/>
            <person name="Drgas O."/>
            <person name="Orlowska M."/>
            <person name="Perlinska-Lenart U."/>
            <person name="Aleksandrzak-Piekarczyk T."/>
            <person name="Szatraj K."/>
            <person name="Zielenkiewicz U."/>
            <person name="Pilsyk S."/>
            <person name="Malc E."/>
            <person name="Mieczkowski P."/>
            <person name="Kruszewska J.S."/>
            <person name="Biernat P."/>
            <person name="Pawlowska J."/>
        </authorList>
    </citation>
    <scope>NUCLEOTIDE SEQUENCE</scope>
    <source>
        <strain evidence="1">WA0000067209</strain>
    </source>
</reference>
<evidence type="ECO:0000313" key="1">
    <source>
        <dbReference type="EMBL" id="KAG2173870.1"/>
    </source>
</evidence>
<name>A0A8H7U8W4_MORIS</name>
<dbReference type="AlphaFoldDB" id="A0A8H7U8W4"/>
<sequence length="114" mass="12826">MNIDQAVMRAKSLSSFLSNMIGLLDSAQQDVSNNEMIQDAHKECSQLYEFINEQLWSANDNEDINALSEANEALGRASECYNRLLASWQHKAIGQEDIEDGDWELVDYQPATVA</sequence>
<keyword evidence="2" id="KW-1185">Reference proteome</keyword>
<organism evidence="1 2">
    <name type="scientific">Mortierella isabellina</name>
    <name type="common">Filamentous fungus</name>
    <name type="synonym">Umbelopsis isabellina</name>
    <dbReference type="NCBI Taxonomy" id="91625"/>
    <lineage>
        <taxon>Eukaryota</taxon>
        <taxon>Fungi</taxon>
        <taxon>Fungi incertae sedis</taxon>
        <taxon>Mucoromycota</taxon>
        <taxon>Mucoromycotina</taxon>
        <taxon>Umbelopsidomycetes</taxon>
        <taxon>Umbelopsidales</taxon>
        <taxon>Umbelopsidaceae</taxon>
        <taxon>Umbelopsis</taxon>
    </lineage>
</organism>
<dbReference type="OrthoDB" id="2364331at2759"/>
<evidence type="ECO:0000313" key="2">
    <source>
        <dbReference type="Proteomes" id="UP000654370"/>
    </source>
</evidence>
<accession>A0A8H7U8W4</accession>
<protein>
    <submittedName>
        <fullName evidence="1">Uncharacterized protein</fullName>
    </submittedName>
</protein>
<proteinExistence type="predicted"/>
<comment type="caution">
    <text evidence="1">The sequence shown here is derived from an EMBL/GenBank/DDBJ whole genome shotgun (WGS) entry which is preliminary data.</text>
</comment>